<dbReference type="OrthoDB" id="5420368at2759"/>
<reference evidence="2 3" key="1">
    <citation type="journal article" date="2020" name="Genomics">
        <title>Complete, high-quality genomes from long-read metagenomic sequencing of two wolf lichen thalli reveals enigmatic genome architecture.</title>
        <authorList>
            <person name="McKenzie S.K."/>
            <person name="Walston R.F."/>
            <person name="Allen J.L."/>
        </authorList>
    </citation>
    <scope>NUCLEOTIDE SEQUENCE [LARGE SCALE GENOMIC DNA]</scope>
    <source>
        <strain evidence="2">WasteWater2</strain>
    </source>
</reference>
<name>A0A8H6FI15_9LECA</name>
<dbReference type="GeneID" id="59293304"/>
<evidence type="ECO:0000313" key="3">
    <source>
        <dbReference type="Proteomes" id="UP000578531"/>
    </source>
</evidence>
<proteinExistence type="predicted"/>
<gene>
    <name evidence="2" type="ORF">HO173_011662</name>
</gene>
<evidence type="ECO:0000256" key="1">
    <source>
        <dbReference type="SAM" id="MobiDB-lite"/>
    </source>
</evidence>
<feature type="region of interest" description="Disordered" evidence="1">
    <location>
        <begin position="132"/>
        <end position="275"/>
    </location>
</feature>
<comment type="caution">
    <text evidence="2">The sequence shown here is derived from an EMBL/GenBank/DDBJ whole genome shotgun (WGS) entry which is preliminary data.</text>
</comment>
<accession>A0A8H6FI15</accession>
<dbReference type="RefSeq" id="XP_037159629.1">
    <property type="nucleotide sequence ID" value="XM_037313541.1"/>
</dbReference>
<keyword evidence="3" id="KW-1185">Reference proteome</keyword>
<evidence type="ECO:0000313" key="2">
    <source>
        <dbReference type="EMBL" id="KAF6228814.1"/>
    </source>
</evidence>
<dbReference type="AlphaFoldDB" id="A0A8H6FI15"/>
<organism evidence="2 3">
    <name type="scientific">Letharia columbiana</name>
    <dbReference type="NCBI Taxonomy" id="112416"/>
    <lineage>
        <taxon>Eukaryota</taxon>
        <taxon>Fungi</taxon>
        <taxon>Dikarya</taxon>
        <taxon>Ascomycota</taxon>
        <taxon>Pezizomycotina</taxon>
        <taxon>Lecanoromycetes</taxon>
        <taxon>OSLEUM clade</taxon>
        <taxon>Lecanoromycetidae</taxon>
        <taxon>Lecanorales</taxon>
        <taxon>Lecanorineae</taxon>
        <taxon>Parmeliaceae</taxon>
        <taxon>Letharia</taxon>
    </lineage>
</organism>
<dbReference type="Proteomes" id="UP000578531">
    <property type="component" value="Unassembled WGS sequence"/>
</dbReference>
<protein>
    <submittedName>
        <fullName evidence="2">Uncharacterized protein</fullName>
    </submittedName>
</protein>
<sequence>MIKSIKHTIIWVFKIVEVWTLRFEPTRLNHLKHRRASSPSLKLSPKVQTRSHFRFPNLQNSSANFNKPKSKPSTAKMPIKWTPAIDQILLLKILETSQVNVNPVAISAVWPEGFEKPSPRAISERLVKIRQTSKDNGAASHFSVSKAKSGAGPAGTPRKRATARTNAAVKKATAPAQVGKGGKVSARGNGGAGEKRKRGNRGRSEDDATDDSEDDKLKSDESDSEDEDEPPSKKAKYGKGKVNVKLEESEGGFCDSGYENANEDAFVGTEEEVFA</sequence>
<dbReference type="EMBL" id="JACCJC010000074">
    <property type="protein sequence ID" value="KAF6228814.1"/>
    <property type="molecule type" value="Genomic_DNA"/>
</dbReference>